<dbReference type="Pfam" id="PF02780">
    <property type="entry name" value="Transketolase_C"/>
    <property type="match status" value="1"/>
</dbReference>
<organism evidence="5 6">
    <name type="scientific">Sporichthya brevicatena</name>
    <dbReference type="NCBI Taxonomy" id="171442"/>
    <lineage>
        <taxon>Bacteria</taxon>
        <taxon>Bacillati</taxon>
        <taxon>Actinomycetota</taxon>
        <taxon>Actinomycetes</taxon>
        <taxon>Sporichthyales</taxon>
        <taxon>Sporichthyaceae</taxon>
        <taxon>Sporichthya</taxon>
    </lineage>
</organism>
<gene>
    <name evidence="5" type="ORF">GCM10009547_08550</name>
</gene>
<dbReference type="Gene3D" id="3.40.50.970">
    <property type="match status" value="1"/>
</dbReference>
<dbReference type="PANTHER" id="PTHR43257:SF2">
    <property type="entry name" value="PYRUVATE DEHYDROGENASE E1 COMPONENT SUBUNIT BETA"/>
    <property type="match status" value="1"/>
</dbReference>
<keyword evidence="3" id="KW-0786">Thiamine pyrophosphate</keyword>
<sequence>MTTAAFLSDDAAGAAQTEVMTMAQALNSALHLAMDADSKVLLLGEDVADPIGGVLKISKGLSTKYGRDRVRPTPIAETGIIGAAVGLAMGGYKPIAEIMFMDFTTVCIDQIVNHAAKLRYMSGGHTPVPLTVRTGVGTRRFGAQHAQNLEAWFMHTPGIKVVVPSTAADAKGLLASCIDDPDPCLFVEHFDLVFTQKDEVPVGLHKVPLGKAAVRRPGEHVTVITYGTQVRNAVAAAETLAEQGISAEVIDLRTLVPLDMETVLESVERTRRAVVLHDAHTFCGPGAELAAQITETLWADLLAPVLRLGAGYSPVPFAAGLDFHPTSDDLVAAVHQLMGR</sequence>
<evidence type="ECO:0000313" key="5">
    <source>
        <dbReference type="EMBL" id="GAA0608850.1"/>
    </source>
</evidence>
<dbReference type="CDD" id="cd07036">
    <property type="entry name" value="TPP_PYR_E1-PDHc-beta_like"/>
    <property type="match status" value="1"/>
</dbReference>
<comment type="cofactor">
    <cofactor evidence="1">
        <name>thiamine diphosphate</name>
        <dbReference type="ChEBI" id="CHEBI:58937"/>
    </cofactor>
</comment>
<feature type="domain" description="Transketolase-like pyrimidine-binding" evidence="4">
    <location>
        <begin position="20"/>
        <end position="195"/>
    </location>
</feature>
<dbReference type="PANTHER" id="PTHR43257">
    <property type="entry name" value="PYRUVATE DEHYDROGENASE E1 COMPONENT BETA SUBUNIT"/>
    <property type="match status" value="1"/>
</dbReference>
<dbReference type="RefSeq" id="WP_344601960.1">
    <property type="nucleotide sequence ID" value="NZ_BAAAHE010000007.1"/>
</dbReference>
<dbReference type="SUPFAM" id="SSF52922">
    <property type="entry name" value="TK C-terminal domain-like"/>
    <property type="match status" value="1"/>
</dbReference>
<evidence type="ECO:0000256" key="3">
    <source>
        <dbReference type="ARBA" id="ARBA00023052"/>
    </source>
</evidence>
<protein>
    <submittedName>
        <fullName evidence="5">Alpha-ketoacid dehydrogenase subunit beta</fullName>
    </submittedName>
</protein>
<keyword evidence="6" id="KW-1185">Reference proteome</keyword>
<dbReference type="InterPro" id="IPR005475">
    <property type="entry name" value="Transketolase-like_Pyr-bd"/>
</dbReference>
<dbReference type="InterPro" id="IPR029061">
    <property type="entry name" value="THDP-binding"/>
</dbReference>
<reference evidence="5 6" key="1">
    <citation type="journal article" date="2019" name="Int. J. Syst. Evol. Microbiol.">
        <title>The Global Catalogue of Microorganisms (GCM) 10K type strain sequencing project: providing services to taxonomists for standard genome sequencing and annotation.</title>
        <authorList>
            <consortium name="The Broad Institute Genomics Platform"/>
            <consortium name="The Broad Institute Genome Sequencing Center for Infectious Disease"/>
            <person name="Wu L."/>
            <person name="Ma J."/>
        </authorList>
    </citation>
    <scope>NUCLEOTIDE SEQUENCE [LARGE SCALE GENOMIC DNA]</scope>
    <source>
        <strain evidence="5 6">JCM 10671</strain>
    </source>
</reference>
<proteinExistence type="predicted"/>
<dbReference type="EMBL" id="BAAAHE010000007">
    <property type="protein sequence ID" value="GAA0608850.1"/>
    <property type="molecule type" value="Genomic_DNA"/>
</dbReference>
<evidence type="ECO:0000259" key="4">
    <source>
        <dbReference type="SMART" id="SM00861"/>
    </source>
</evidence>
<dbReference type="Proteomes" id="UP001500957">
    <property type="component" value="Unassembled WGS sequence"/>
</dbReference>
<evidence type="ECO:0000256" key="1">
    <source>
        <dbReference type="ARBA" id="ARBA00001964"/>
    </source>
</evidence>
<dbReference type="Pfam" id="PF02779">
    <property type="entry name" value="Transket_pyr"/>
    <property type="match status" value="1"/>
</dbReference>
<dbReference type="SMART" id="SM00861">
    <property type="entry name" value="Transket_pyr"/>
    <property type="match status" value="1"/>
</dbReference>
<accession>A0ABN1GCV4</accession>
<evidence type="ECO:0000313" key="6">
    <source>
        <dbReference type="Proteomes" id="UP001500957"/>
    </source>
</evidence>
<dbReference type="InterPro" id="IPR009014">
    <property type="entry name" value="Transketo_C/PFOR_II"/>
</dbReference>
<dbReference type="InterPro" id="IPR033248">
    <property type="entry name" value="Transketolase_C"/>
</dbReference>
<comment type="caution">
    <text evidence="5">The sequence shown here is derived from an EMBL/GenBank/DDBJ whole genome shotgun (WGS) entry which is preliminary data.</text>
</comment>
<dbReference type="Gene3D" id="3.40.50.920">
    <property type="match status" value="1"/>
</dbReference>
<evidence type="ECO:0000256" key="2">
    <source>
        <dbReference type="ARBA" id="ARBA00023002"/>
    </source>
</evidence>
<keyword evidence="2" id="KW-0560">Oxidoreductase</keyword>
<dbReference type="SUPFAM" id="SSF52518">
    <property type="entry name" value="Thiamin diphosphate-binding fold (THDP-binding)"/>
    <property type="match status" value="1"/>
</dbReference>
<name>A0ABN1GCV4_9ACTN</name>